<feature type="region of interest" description="Disordered" evidence="1">
    <location>
        <begin position="110"/>
        <end position="136"/>
    </location>
</feature>
<dbReference type="OrthoDB" id="9798237at2"/>
<evidence type="ECO:0000256" key="1">
    <source>
        <dbReference type="SAM" id="MobiDB-lite"/>
    </source>
</evidence>
<dbReference type="Pfam" id="PF01609">
    <property type="entry name" value="DDE_Tnp_1"/>
    <property type="match status" value="1"/>
</dbReference>
<organism evidence="3 4">
    <name type="scientific">Sphingomonas crocodyli</name>
    <dbReference type="NCBI Taxonomy" id="1979270"/>
    <lineage>
        <taxon>Bacteria</taxon>
        <taxon>Pseudomonadati</taxon>
        <taxon>Pseudomonadota</taxon>
        <taxon>Alphaproteobacteria</taxon>
        <taxon>Sphingomonadales</taxon>
        <taxon>Sphingomonadaceae</taxon>
        <taxon>Sphingomonas</taxon>
    </lineage>
</organism>
<feature type="domain" description="Transposase IS4-like" evidence="2">
    <location>
        <begin position="24"/>
        <end position="112"/>
    </location>
</feature>
<feature type="compositionally biased region" description="Low complexity" evidence="1">
    <location>
        <begin position="116"/>
        <end position="136"/>
    </location>
</feature>
<dbReference type="AlphaFoldDB" id="A0A437LXY5"/>
<gene>
    <name evidence="3" type="ORF">EOD43_18390</name>
</gene>
<evidence type="ECO:0000313" key="3">
    <source>
        <dbReference type="EMBL" id="RVT90260.1"/>
    </source>
</evidence>
<comment type="caution">
    <text evidence="3">The sequence shown here is derived from an EMBL/GenBank/DDBJ whole genome shotgun (WGS) entry which is preliminary data.</text>
</comment>
<proteinExistence type="predicted"/>
<keyword evidence="4" id="KW-1185">Reference proteome</keyword>
<dbReference type="InterPro" id="IPR002559">
    <property type="entry name" value="Transposase_11"/>
</dbReference>
<sequence length="156" mass="16903">MARKVVERGALLQTIGISRGGRNSKLHALTDRQGRPIRFLMTGGEVAGCHAADVLLDDLAPRTIALGDKAYDSNAILIERQGAVPDIPSKVNRRWKSCFSRSLYKGRNAVERRSAASRTSAASPQATTSSQPTSSARFTSSRVILVLPGRLMPQYP</sequence>
<reference evidence="3 4" key="1">
    <citation type="submission" date="2019-01" db="EMBL/GenBank/DDBJ databases">
        <authorList>
            <person name="Chen W.-M."/>
        </authorList>
    </citation>
    <scope>NUCLEOTIDE SEQUENCE [LARGE SCALE GENOMIC DNA]</scope>
    <source>
        <strain evidence="3 4">CCP-7</strain>
    </source>
</reference>
<name>A0A437LXY5_9SPHN</name>
<evidence type="ECO:0000313" key="4">
    <source>
        <dbReference type="Proteomes" id="UP000282971"/>
    </source>
</evidence>
<dbReference type="GO" id="GO:0006313">
    <property type="term" value="P:DNA transposition"/>
    <property type="evidence" value="ECO:0007669"/>
    <property type="project" value="InterPro"/>
</dbReference>
<dbReference type="GO" id="GO:0003677">
    <property type="term" value="F:DNA binding"/>
    <property type="evidence" value="ECO:0007669"/>
    <property type="project" value="InterPro"/>
</dbReference>
<accession>A0A437LXY5</accession>
<dbReference type="Proteomes" id="UP000282971">
    <property type="component" value="Unassembled WGS sequence"/>
</dbReference>
<protein>
    <submittedName>
        <fullName evidence="3">Transposase</fullName>
    </submittedName>
</protein>
<dbReference type="EMBL" id="SACN01000003">
    <property type="protein sequence ID" value="RVT90260.1"/>
    <property type="molecule type" value="Genomic_DNA"/>
</dbReference>
<dbReference type="GO" id="GO:0004803">
    <property type="term" value="F:transposase activity"/>
    <property type="evidence" value="ECO:0007669"/>
    <property type="project" value="InterPro"/>
</dbReference>
<evidence type="ECO:0000259" key="2">
    <source>
        <dbReference type="Pfam" id="PF01609"/>
    </source>
</evidence>